<protein>
    <submittedName>
        <fullName evidence="3">Multiple sugar-binding protein</fullName>
    </submittedName>
</protein>
<reference evidence="3 4" key="1">
    <citation type="submission" date="2019-12" db="EMBL/GenBank/DDBJ databases">
        <title>Genome sequencing and assembly of endphytes of Porphyra tenera.</title>
        <authorList>
            <person name="Park J.M."/>
            <person name="Shin R."/>
            <person name="Jo S.H."/>
        </authorList>
    </citation>
    <scope>NUCLEOTIDE SEQUENCE [LARGE SCALE GENOMIC DNA]</scope>
    <source>
        <strain evidence="3 4">GPM4</strain>
    </source>
</reference>
<comment type="subcellular location">
    <subcellularLocation>
        <location evidence="1">Periplasm</location>
    </subcellularLocation>
</comment>
<dbReference type="GO" id="GO:0042597">
    <property type="term" value="C:periplasmic space"/>
    <property type="evidence" value="ECO:0007669"/>
    <property type="project" value="UniProtKB-SubCell"/>
</dbReference>
<dbReference type="OrthoDB" id="2509690at2"/>
<dbReference type="RefSeq" id="WP_160178310.1">
    <property type="nucleotide sequence ID" value="NZ_CP047656.1"/>
</dbReference>
<dbReference type="AlphaFoldDB" id="A0A857JIH1"/>
<organism evidence="3 4">
    <name type="scientific">Paraglaciecola mesophila</name>
    <dbReference type="NCBI Taxonomy" id="197222"/>
    <lineage>
        <taxon>Bacteria</taxon>
        <taxon>Pseudomonadati</taxon>
        <taxon>Pseudomonadota</taxon>
        <taxon>Gammaproteobacteria</taxon>
        <taxon>Alteromonadales</taxon>
        <taxon>Alteromonadaceae</taxon>
        <taxon>Paraglaciecola</taxon>
    </lineage>
</organism>
<dbReference type="KEGG" id="pmes:FX988_00646"/>
<accession>A0A857JIH1</accession>
<comment type="similarity">
    <text evidence="2">Belongs to the bacterial solute-binding protein 1 family.</text>
</comment>
<dbReference type="Proteomes" id="UP000464524">
    <property type="component" value="Chromosome"/>
</dbReference>
<dbReference type="PANTHER" id="PTHR43649">
    <property type="entry name" value="ARABINOSE-BINDING PROTEIN-RELATED"/>
    <property type="match status" value="1"/>
</dbReference>
<evidence type="ECO:0000313" key="3">
    <source>
        <dbReference type="EMBL" id="QHJ10434.1"/>
    </source>
</evidence>
<dbReference type="SUPFAM" id="SSF53850">
    <property type="entry name" value="Periplasmic binding protein-like II"/>
    <property type="match status" value="1"/>
</dbReference>
<dbReference type="PANTHER" id="PTHR43649:SF12">
    <property type="entry name" value="DIACETYLCHITOBIOSE BINDING PROTEIN DASA"/>
    <property type="match status" value="1"/>
</dbReference>
<evidence type="ECO:0000313" key="4">
    <source>
        <dbReference type="Proteomes" id="UP000464524"/>
    </source>
</evidence>
<dbReference type="EMBL" id="CP047656">
    <property type="protein sequence ID" value="QHJ10434.1"/>
    <property type="molecule type" value="Genomic_DNA"/>
</dbReference>
<evidence type="ECO:0000256" key="1">
    <source>
        <dbReference type="ARBA" id="ARBA00004418"/>
    </source>
</evidence>
<dbReference type="InterPro" id="IPR050490">
    <property type="entry name" value="Bact_solute-bd_prot1"/>
</dbReference>
<sequence length="417" mass="48020">MFSCRHQWLSPLILFYSWILLSLFILSPASAQTIEVAILSTSGPQKTSFLRHAKSFSEQYPGSEVKLSFYSDAEFKKLIVQWLEQGRGPDVLTWQGGPRLYQYVRKNQVKDLTQMWQRHDLDSSFSEGAIGAISLNNKRYAVPTSYYQWGFYYRASVFAALNLHPPKDWQSFLIVCETLKKAGITPITIGAKNKWTSAAWFDYLNLRLNGLDYHQRLLQGDIPFTDIGVREVFEKWKVLLDKGYFTTRYNGWDWQQAMPFMYHKMAGMTLIGNFFAGGLPPVLKEDFRFFPFPQMKTSIPAYEEAPMDLLMVPNYAPMNKTVEQYLLSIAGLDFQKSYNDVSSMISPNKHVKSKEDYFIKQGQQVLNQAAGLSQFFDRDTNEKMGSAGTVIFTEFMDTRDVDATLEALERARQAYLL</sequence>
<dbReference type="Gene3D" id="3.40.190.10">
    <property type="entry name" value="Periplasmic binding protein-like II"/>
    <property type="match status" value="2"/>
</dbReference>
<keyword evidence="4" id="KW-1185">Reference proteome</keyword>
<dbReference type="InterPro" id="IPR006059">
    <property type="entry name" value="SBP"/>
</dbReference>
<proteinExistence type="inferred from homology"/>
<evidence type="ECO:0000256" key="2">
    <source>
        <dbReference type="ARBA" id="ARBA00008520"/>
    </source>
</evidence>
<name>A0A857JIH1_9ALTE</name>
<gene>
    <name evidence="3" type="ORF">FX988_00646</name>
</gene>
<dbReference type="Pfam" id="PF01547">
    <property type="entry name" value="SBP_bac_1"/>
    <property type="match status" value="1"/>
</dbReference>